<dbReference type="GO" id="GO:0006508">
    <property type="term" value="P:proteolysis"/>
    <property type="evidence" value="ECO:0007669"/>
    <property type="project" value="InterPro"/>
</dbReference>
<evidence type="ECO:0000313" key="3">
    <source>
        <dbReference type="EMBL" id="PDH39100.1"/>
    </source>
</evidence>
<accession>A0A2A5WRC4</accession>
<evidence type="ECO:0000259" key="1">
    <source>
        <dbReference type="Pfam" id="PF00326"/>
    </source>
</evidence>
<dbReference type="GO" id="GO:0008239">
    <property type="term" value="F:dipeptidyl-peptidase activity"/>
    <property type="evidence" value="ECO:0007669"/>
    <property type="project" value="TreeGrafter"/>
</dbReference>
<proteinExistence type="predicted"/>
<dbReference type="Pfam" id="PF00930">
    <property type="entry name" value="DPPIV_N"/>
    <property type="match status" value="1"/>
</dbReference>
<dbReference type="Proteomes" id="UP000219327">
    <property type="component" value="Unassembled WGS sequence"/>
</dbReference>
<evidence type="ECO:0000259" key="2">
    <source>
        <dbReference type="Pfam" id="PF00930"/>
    </source>
</evidence>
<comment type="caution">
    <text evidence="3">The sequence shown here is derived from an EMBL/GenBank/DDBJ whole genome shotgun (WGS) entry which is preliminary data.</text>
</comment>
<dbReference type="PANTHER" id="PTHR11731:SF193">
    <property type="entry name" value="DIPEPTIDYL PEPTIDASE 9"/>
    <property type="match status" value="1"/>
</dbReference>
<feature type="domain" description="Peptidase S9 prolyl oligopeptidase catalytic" evidence="1">
    <location>
        <begin position="522"/>
        <end position="718"/>
    </location>
</feature>
<feature type="domain" description="Dipeptidylpeptidase IV N-terminal" evidence="2">
    <location>
        <begin position="108"/>
        <end position="432"/>
    </location>
</feature>
<dbReference type="Pfam" id="PF07676">
    <property type="entry name" value="PD40"/>
    <property type="match status" value="1"/>
</dbReference>
<dbReference type="Pfam" id="PF00326">
    <property type="entry name" value="Peptidase_S9"/>
    <property type="match status" value="1"/>
</dbReference>
<dbReference type="PANTHER" id="PTHR11731">
    <property type="entry name" value="PROTEASE FAMILY S9B,C DIPEPTIDYL-PEPTIDASE IV-RELATED"/>
    <property type="match status" value="1"/>
</dbReference>
<organism evidence="3 4">
    <name type="scientific">OM182 bacterium MED-G24</name>
    <dbReference type="NCBI Taxonomy" id="1986255"/>
    <lineage>
        <taxon>Bacteria</taxon>
        <taxon>Pseudomonadati</taxon>
        <taxon>Pseudomonadota</taxon>
        <taxon>Gammaproteobacteria</taxon>
        <taxon>OMG group</taxon>
        <taxon>OM182 clade</taxon>
    </lineage>
</organism>
<name>A0A2A5WRC4_9GAMM</name>
<protein>
    <submittedName>
        <fullName evidence="3">S9 family peptidase</fullName>
    </submittedName>
</protein>
<dbReference type="GO" id="GO:0008236">
    <property type="term" value="F:serine-type peptidase activity"/>
    <property type="evidence" value="ECO:0007669"/>
    <property type="project" value="InterPro"/>
</dbReference>
<dbReference type="InterPro" id="IPR001375">
    <property type="entry name" value="Peptidase_S9_cat"/>
</dbReference>
<dbReference type="EMBL" id="NTKD01000029">
    <property type="protein sequence ID" value="PDH39100.1"/>
    <property type="molecule type" value="Genomic_DNA"/>
</dbReference>
<dbReference type="SUPFAM" id="SSF53474">
    <property type="entry name" value="alpha/beta-Hydrolases"/>
    <property type="match status" value="1"/>
</dbReference>
<dbReference type="SUPFAM" id="SSF82171">
    <property type="entry name" value="DPP6 N-terminal domain-like"/>
    <property type="match status" value="1"/>
</dbReference>
<dbReference type="InterPro" id="IPR029058">
    <property type="entry name" value="AB_hydrolase_fold"/>
</dbReference>
<sequence length="723" mass="81382">MKLSLERLFSAPALEGTSPRGLQFSPDGSRLTFLSAGEQDGQADADDLDLWQFDLSTGEQSILVRASQFAKREFSFEEKARRERLRLSHEGITEYYWAPDKASILFPIAGNLYLLRLGDGNKPQALTDNSTYETDIRYSPDSGQIAFIRDRTLHVMPLPEPGKASAARRILPEATDELSYGLPEFIAQEEMHRYEGYWWSPSSRAIAFIRVDEKPVQVSERYEIEADTFSVFAQRYPYAGTPNADVALGVVNVETGELLWIDVSKRKDDYIARVHWLSDTQLLVYVQDRLQHELTYVLIDINFDNQHAKTTVIMQEHCDTWINLSNSFEALPDGRFVFGSERSGFHHLWLGNTDGDAIPVTEGDWQVTGLVGVKDDLVYFEALADGPYENHLYRVPVTGGMPERLSQTGATHTVTFRGDHIVDRYSAVGQPPGVRICDLTGKTVSVITEDVTAASHPFHDYESNIGPVEFGGLTAADGQSLPWRLLRPHTTSPESPCPVVVVVYGGPGVRRVNNEWLTPWHHYMTSQGYAVFQLDNRGSADRGRAFESPIYRHLGHVETQDQLLGVEYLRTLDDIDGDRIGVFGHSYGGYMTLMLLTKSPGTFRCGVSVAPVTDWRLYDTHYTERYLGLPSDNAQGFEASSVFPYTSALSDPLLLIHGMADDNVLFTHTTRLYKDLQDKGLMFDTMAYPGAKHGITGRATNIHRYRMMDEFFTRHLQDRNTSS</sequence>
<gene>
    <name evidence="3" type="ORF">CNE99_06205</name>
</gene>
<dbReference type="Gene3D" id="2.140.10.30">
    <property type="entry name" value="Dipeptidylpeptidase IV, N-terminal domain"/>
    <property type="match status" value="1"/>
</dbReference>
<dbReference type="Gene3D" id="3.40.50.1820">
    <property type="entry name" value="alpha/beta hydrolase"/>
    <property type="match status" value="1"/>
</dbReference>
<dbReference type="InterPro" id="IPR002469">
    <property type="entry name" value="Peptidase_S9B_N"/>
</dbReference>
<dbReference type="InterPro" id="IPR050278">
    <property type="entry name" value="Serine_Prot_S9B/DPPIV"/>
</dbReference>
<dbReference type="AlphaFoldDB" id="A0A2A5WRC4"/>
<dbReference type="InterPro" id="IPR011659">
    <property type="entry name" value="WD40"/>
</dbReference>
<evidence type="ECO:0000313" key="4">
    <source>
        <dbReference type="Proteomes" id="UP000219327"/>
    </source>
</evidence>
<reference evidence="3 4" key="1">
    <citation type="submission" date="2017-08" db="EMBL/GenBank/DDBJ databases">
        <title>Fine stratification of microbial communities through a metagenomic profile of the photic zone.</title>
        <authorList>
            <person name="Haro-Moreno J.M."/>
            <person name="Lopez-Perez M."/>
            <person name="De La Torre J."/>
            <person name="Picazo A."/>
            <person name="Camacho A."/>
            <person name="Rodriguez-Valera F."/>
        </authorList>
    </citation>
    <scope>NUCLEOTIDE SEQUENCE [LARGE SCALE GENOMIC DNA]</scope>
    <source>
        <strain evidence="3">MED-G24</strain>
    </source>
</reference>